<dbReference type="OrthoDB" id="6359943at2759"/>
<proteinExistence type="predicted"/>
<feature type="compositionally biased region" description="Basic and acidic residues" evidence="1">
    <location>
        <begin position="277"/>
        <end position="287"/>
    </location>
</feature>
<feature type="compositionally biased region" description="Basic and acidic residues" evidence="1">
    <location>
        <begin position="297"/>
        <end position="306"/>
    </location>
</feature>
<keyword evidence="4" id="KW-1185">Reference proteome</keyword>
<evidence type="ECO:0000259" key="2">
    <source>
        <dbReference type="PROSITE" id="PS50097"/>
    </source>
</evidence>
<evidence type="ECO:0000313" key="3">
    <source>
        <dbReference type="EMBL" id="RPD58456.1"/>
    </source>
</evidence>
<feature type="region of interest" description="Disordered" evidence="1">
    <location>
        <begin position="247"/>
        <end position="317"/>
    </location>
</feature>
<feature type="region of interest" description="Disordered" evidence="1">
    <location>
        <begin position="379"/>
        <end position="399"/>
    </location>
</feature>
<dbReference type="InterPro" id="IPR011333">
    <property type="entry name" value="SKP1/BTB/POZ_sf"/>
</dbReference>
<dbReference type="STRING" id="1328759.A0A5C2SAV5"/>
<dbReference type="AlphaFoldDB" id="A0A5C2SAV5"/>
<protein>
    <recommendedName>
        <fullName evidence="2">BTB domain-containing protein</fullName>
    </recommendedName>
</protein>
<gene>
    <name evidence="3" type="ORF">L227DRAFT_505175</name>
</gene>
<feature type="compositionally biased region" description="Basic and acidic residues" evidence="1">
    <location>
        <begin position="260"/>
        <end position="269"/>
    </location>
</feature>
<dbReference type="Proteomes" id="UP000313359">
    <property type="component" value="Unassembled WGS sequence"/>
</dbReference>
<evidence type="ECO:0000313" key="4">
    <source>
        <dbReference type="Proteomes" id="UP000313359"/>
    </source>
</evidence>
<dbReference type="EMBL" id="ML122275">
    <property type="protein sequence ID" value="RPD58456.1"/>
    <property type="molecule type" value="Genomic_DNA"/>
</dbReference>
<feature type="compositionally biased region" description="Low complexity" evidence="1">
    <location>
        <begin position="628"/>
        <end position="642"/>
    </location>
</feature>
<reference evidence="3" key="1">
    <citation type="journal article" date="2018" name="Genome Biol. Evol.">
        <title>Genomics and development of Lentinus tigrinus, a white-rot wood-decaying mushroom with dimorphic fruiting bodies.</title>
        <authorList>
            <person name="Wu B."/>
            <person name="Xu Z."/>
            <person name="Knudson A."/>
            <person name="Carlson A."/>
            <person name="Chen N."/>
            <person name="Kovaka S."/>
            <person name="LaButti K."/>
            <person name="Lipzen A."/>
            <person name="Pennachio C."/>
            <person name="Riley R."/>
            <person name="Schakwitz W."/>
            <person name="Umezawa K."/>
            <person name="Ohm R.A."/>
            <person name="Grigoriev I.V."/>
            <person name="Nagy L.G."/>
            <person name="Gibbons J."/>
            <person name="Hibbett D."/>
        </authorList>
    </citation>
    <scope>NUCLEOTIDE SEQUENCE [LARGE SCALE GENOMIC DNA]</scope>
    <source>
        <strain evidence="3">ALCF2SS1-6</strain>
    </source>
</reference>
<dbReference type="PROSITE" id="PS50097">
    <property type="entry name" value="BTB"/>
    <property type="match status" value="1"/>
</dbReference>
<organism evidence="3 4">
    <name type="scientific">Lentinus tigrinus ALCF2SS1-6</name>
    <dbReference type="NCBI Taxonomy" id="1328759"/>
    <lineage>
        <taxon>Eukaryota</taxon>
        <taxon>Fungi</taxon>
        <taxon>Dikarya</taxon>
        <taxon>Basidiomycota</taxon>
        <taxon>Agaricomycotina</taxon>
        <taxon>Agaricomycetes</taxon>
        <taxon>Polyporales</taxon>
        <taxon>Polyporaceae</taxon>
        <taxon>Lentinus</taxon>
    </lineage>
</organism>
<feature type="compositionally biased region" description="Polar residues" evidence="1">
    <location>
        <begin position="769"/>
        <end position="780"/>
    </location>
</feature>
<dbReference type="Gene3D" id="3.30.710.10">
    <property type="entry name" value="Potassium Channel Kv1.1, Chain A"/>
    <property type="match status" value="1"/>
</dbReference>
<feature type="compositionally biased region" description="Low complexity" evidence="1">
    <location>
        <begin position="732"/>
        <end position="757"/>
    </location>
</feature>
<accession>A0A5C2SAV5</accession>
<dbReference type="PANTHER" id="PTHR47369">
    <property type="entry name" value="BTB/POZ DOMAIN-CONTAINING PROTEIN"/>
    <property type="match status" value="1"/>
</dbReference>
<name>A0A5C2SAV5_9APHY</name>
<evidence type="ECO:0000256" key="1">
    <source>
        <dbReference type="SAM" id="MobiDB-lite"/>
    </source>
</evidence>
<feature type="compositionally biased region" description="Low complexity" evidence="1">
    <location>
        <begin position="781"/>
        <end position="795"/>
    </location>
</feature>
<dbReference type="InterPro" id="IPR000210">
    <property type="entry name" value="BTB/POZ_dom"/>
</dbReference>
<sequence length="909" mass="96654">MTPPPTSPSRPSPGDLQSHLYTSFLQRKTADVALRISGSWHAVYKLHRVILIQAGFFQSLFTSGFSESTSKFSSHRVGPDYIDVVLDDPNITRAGEICIARLYGGGPPLWISPSLIPTSAHPLTPVFASTGYDPPLSQSSTVFPSTLDISSTPALPSGHHPATPRFLLSLLATAVFLSIPSVASQALSAIVHTVGPHTAIRYLNFAIGRGIGPVIDVGTGNAGVDHESGAAVGLEKVAELVKEDDVSASYDSIEPPAELVPKREHDRDSPSGTSGTLKREALKHSHSGDAPPDSDSDSEHDSDTHGQAENGTGSRSKVDLEGPCYYYGAVSDKVGEAAACWLSRWGVDMLRYEEQGIVPPLDGDVKSKDVIWSPSHHVQVASERPGSAPPDMAGSRFGEKSRFGSGKHVVAPIIWRRGGLSARWIRGILSSDGFFVRGEKERYEVARRVVEMRRAARTGHPSGDSEETEEAEFEKLFSEGIYYANMHLDDLMAISRDVSSSTGKPVVPLAVLQAALWSQSSLYHRITYRPPGSASPSLSPANATKELGLGVPAGDIEKLALHPEERLKAFYPVPGDSSLRLGDSTGLEGASMDQLFEPGSVKSGTTRATEANFFGLEQSRKPASAFKSTSPPDLLSPSSPVDPETKWTAHPPLRFAVEFWDVDALKEKSRLHSHTIWYAGSLYNVYVQVVRKKGIQLGIYLHRQSTVDPIPPSSAPVSGILPPPPRDRSMIGRGASASVSSPRPPSAAGSVSPSVSATPISPLARVGSTPGTPISSSLPGTSAFSSRPSTSTSATLHSPSGSIGSITVSPSVSLPATAPPVTPLQPYRDPRPQVSAYFTIACASATGASLTRFTSAPDVFSVSQSWGWKSSSLRTEEYLEVDAEGQPAVVMIPAAREVSLRATVVLGVV</sequence>
<feature type="domain" description="BTB" evidence="2">
    <location>
        <begin position="30"/>
        <end position="87"/>
    </location>
</feature>
<feature type="region of interest" description="Disordered" evidence="1">
    <location>
        <begin position="711"/>
        <end position="802"/>
    </location>
</feature>
<feature type="region of interest" description="Disordered" evidence="1">
    <location>
        <begin position="622"/>
        <end position="645"/>
    </location>
</feature>
<dbReference type="PANTHER" id="PTHR47369:SF1">
    <property type="entry name" value="BTB_POZ DOMAIN-CONTAINING PROTEIN"/>
    <property type="match status" value="1"/>
</dbReference>